<name>A0A2J5I6A4_9EURO</name>
<feature type="transmembrane region" description="Helical" evidence="1">
    <location>
        <begin position="16"/>
        <end position="35"/>
    </location>
</feature>
<evidence type="ECO:0000313" key="3">
    <source>
        <dbReference type="Proteomes" id="UP000235023"/>
    </source>
</evidence>
<evidence type="ECO:0000256" key="1">
    <source>
        <dbReference type="SAM" id="Phobius"/>
    </source>
</evidence>
<sequence length="180" mass="19890">MGFPARAKWYSQSTNLSLRILTGVTSLIALCIFGWTNSRHEAGETELTDMGGPLVSPVIAGTAYTLAWSVIAVCVELLSHKPIHHGIYVTFDLFAWSGLIATIVLYMLFMFPYFDGGYRCAIDHDGCNGKMLANLEHFATSMACLTAVLYFWLFVRSCISTHKQRKGEGASAKERNDSHA</sequence>
<reference evidence="3" key="1">
    <citation type="submission" date="2017-12" db="EMBL/GenBank/DDBJ databases">
        <authorList>
            <consortium name="DOE Joint Genome Institute"/>
            <person name="Mondo S.J."/>
            <person name="Kjaerbolling I."/>
            <person name="Vesth T.C."/>
            <person name="Frisvad J.C."/>
            <person name="Nybo J.L."/>
            <person name="Theobald S."/>
            <person name="Kuo A."/>
            <person name="Bowyer P."/>
            <person name="Matsuda Y."/>
            <person name="Lyhne E.K."/>
            <person name="Kogle M.E."/>
            <person name="Clum A."/>
            <person name="Lipzen A."/>
            <person name="Salamov A."/>
            <person name="Ngan C.Y."/>
            <person name="Daum C."/>
            <person name="Chiniquy J."/>
            <person name="Barry K."/>
            <person name="LaButti K."/>
            <person name="Haridas S."/>
            <person name="Simmons B.A."/>
            <person name="Magnuson J.K."/>
            <person name="Mortensen U.H."/>
            <person name="Larsen T.O."/>
            <person name="Grigoriev I.V."/>
            <person name="Baker S.E."/>
            <person name="Andersen M.R."/>
            <person name="Nordberg H.P."/>
            <person name="Cantor M.N."/>
            <person name="Hua S.X."/>
        </authorList>
    </citation>
    <scope>NUCLEOTIDE SEQUENCE [LARGE SCALE GENOMIC DNA]</scope>
    <source>
        <strain evidence="3">IBT 19404</strain>
    </source>
</reference>
<keyword evidence="1" id="KW-1133">Transmembrane helix</keyword>
<protein>
    <recommendedName>
        <fullName evidence="4">MARVEL domain-containing protein</fullName>
    </recommendedName>
</protein>
<accession>A0A2J5I6A4</accession>
<dbReference type="EMBL" id="KZ559504">
    <property type="protein sequence ID" value="PLN85492.1"/>
    <property type="molecule type" value="Genomic_DNA"/>
</dbReference>
<dbReference type="AlphaFoldDB" id="A0A2J5I6A4"/>
<organism evidence="2 3">
    <name type="scientific">Aspergillus taichungensis</name>
    <dbReference type="NCBI Taxonomy" id="482145"/>
    <lineage>
        <taxon>Eukaryota</taxon>
        <taxon>Fungi</taxon>
        <taxon>Dikarya</taxon>
        <taxon>Ascomycota</taxon>
        <taxon>Pezizomycotina</taxon>
        <taxon>Eurotiomycetes</taxon>
        <taxon>Eurotiomycetidae</taxon>
        <taxon>Eurotiales</taxon>
        <taxon>Aspergillaceae</taxon>
        <taxon>Aspergillus</taxon>
        <taxon>Aspergillus subgen. Circumdati</taxon>
    </lineage>
</organism>
<feature type="transmembrane region" description="Helical" evidence="1">
    <location>
        <begin position="55"/>
        <end position="75"/>
    </location>
</feature>
<keyword evidence="3" id="KW-1185">Reference proteome</keyword>
<dbReference type="OrthoDB" id="4361504at2759"/>
<feature type="transmembrane region" description="Helical" evidence="1">
    <location>
        <begin position="138"/>
        <end position="155"/>
    </location>
</feature>
<evidence type="ECO:0008006" key="4">
    <source>
        <dbReference type="Google" id="ProtNLM"/>
    </source>
</evidence>
<dbReference type="Proteomes" id="UP000235023">
    <property type="component" value="Unassembled WGS sequence"/>
</dbReference>
<gene>
    <name evidence="2" type="ORF">BDW42DRAFT_160602</name>
</gene>
<feature type="transmembrane region" description="Helical" evidence="1">
    <location>
        <begin position="87"/>
        <end position="109"/>
    </location>
</feature>
<proteinExistence type="predicted"/>
<evidence type="ECO:0000313" key="2">
    <source>
        <dbReference type="EMBL" id="PLN85492.1"/>
    </source>
</evidence>
<keyword evidence="1" id="KW-0812">Transmembrane</keyword>
<keyword evidence="1" id="KW-0472">Membrane</keyword>